<dbReference type="InterPro" id="IPR029063">
    <property type="entry name" value="SAM-dependent_MTases_sf"/>
</dbReference>
<dbReference type="CDD" id="cd02440">
    <property type="entry name" value="AdoMet_MTases"/>
    <property type="match status" value="1"/>
</dbReference>
<dbReference type="NCBIfam" id="TIGR00138">
    <property type="entry name" value="rsmG_gidB"/>
    <property type="match status" value="1"/>
</dbReference>
<dbReference type="EMBL" id="CAADRN010000270">
    <property type="protein sequence ID" value="VFU16781.1"/>
    <property type="molecule type" value="Genomic_DNA"/>
</dbReference>
<dbReference type="SUPFAM" id="SSF53335">
    <property type="entry name" value="S-adenosyl-L-methionine-dependent methyltransferases"/>
    <property type="match status" value="1"/>
</dbReference>
<keyword evidence="2" id="KW-0698">rRNA processing</keyword>
<evidence type="ECO:0000256" key="1">
    <source>
        <dbReference type="ARBA" id="ARBA00022490"/>
    </source>
</evidence>
<evidence type="ECO:0000256" key="5">
    <source>
        <dbReference type="ARBA" id="ARBA00022691"/>
    </source>
</evidence>
<accession>A0A485M2C2</accession>
<dbReference type="GO" id="GO:0005829">
    <property type="term" value="C:cytosol"/>
    <property type="evidence" value="ECO:0007669"/>
    <property type="project" value="TreeGrafter"/>
</dbReference>
<dbReference type="PIRSF" id="PIRSF003078">
    <property type="entry name" value="GidB"/>
    <property type="match status" value="1"/>
</dbReference>
<evidence type="ECO:0000256" key="4">
    <source>
        <dbReference type="ARBA" id="ARBA00022679"/>
    </source>
</evidence>
<protein>
    <submittedName>
        <fullName evidence="6">7-methylguanosine methyltransferase (16S rRNA, nucleotide G527)</fullName>
        <ecNumber evidence="6">2.1.1.170</ecNumber>
    </submittedName>
</protein>
<evidence type="ECO:0000313" key="6">
    <source>
        <dbReference type="EMBL" id="VFU16781.1"/>
    </source>
</evidence>
<keyword evidence="5" id="KW-0949">S-adenosyl-L-methionine</keyword>
<evidence type="ECO:0000256" key="2">
    <source>
        <dbReference type="ARBA" id="ARBA00022552"/>
    </source>
</evidence>
<dbReference type="GO" id="GO:0070043">
    <property type="term" value="F:rRNA (guanine-N7-)-methyltransferase activity"/>
    <property type="evidence" value="ECO:0007669"/>
    <property type="project" value="TreeGrafter"/>
</dbReference>
<dbReference type="EC" id="2.1.1.170" evidence="6"/>
<dbReference type="HAMAP" id="MF_00074">
    <property type="entry name" value="16SrRNA_methyltr_G"/>
    <property type="match status" value="1"/>
</dbReference>
<dbReference type="InterPro" id="IPR003682">
    <property type="entry name" value="rRNA_ssu_MeTfrase_G"/>
</dbReference>
<dbReference type="Pfam" id="PF02527">
    <property type="entry name" value="GidB"/>
    <property type="match status" value="1"/>
</dbReference>
<proteinExistence type="inferred from homology"/>
<sequence length="249" mass="27819">MEQSNRRREGMIILKDTLVQGALEMGLELSMEQVEQFKEYYRFLGEASKSINLTSILEEKDVAVKHFLDSLSCFQAVSFEDGMSLIDIGTGAGFPGIPIKIYRPGLKVTLIESVEKKVRFLESLISSLGLRDIEVIHARAEDLGQSPARKESWDRVVSRAVASLAVLAEYCLPFLKVEGYFVAMKGPKLEEELKLAGNALLLLGGRLEKILKLKLPYTGDERKLVLIRKTGPTPGKYPRRAGIPQKRPL</sequence>
<dbReference type="AlphaFoldDB" id="A0A485M2C2"/>
<name>A0A485M2C2_9ZZZZ</name>
<dbReference type="Gene3D" id="3.40.50.150">
    <property type="entry name" value="Vaccinia Virus protein VP39"/>
    <property type="match status" value="1"/>
</dbReference>
<gene>
    <name evidence="6" type="primary">rsmG</name>
    <name evidence="6" type="ORF">SCFA_3410003</name>
</gene>
<evidence type="ECO:0000256" key="3">
    <source>
        <dbReference type="ARBA" id="ARBA00022603"/>
    </source>
</evidence>
<organism evidence="6">
    <name type="scientific">anaerobic digester metagenome</name>
    <dbReference type="NCBI Taxonomy" id="1263854"/>
    <lineage>
        <taxon>unclassified sequences</taxon>
        <taxon>metagenomes</taxon>
        <taxon>ecological metagenomes</taxon>
    </lineage>
</organism>
<keyword evidence="1" id="KW-0963">Cytoplasm</keyword>
<dbReference type="PANTHER" id="PTHR31760:SF0">
    <property type="entry name" value="S-ADENOSYL-L-METHIONINE-DEPENDENT METHYLTRANSFERASES SUPERFAMILY PROTEIN"/>
    <property type="match status" value="1"/>
</dbReference>
<keyword evidence="4 6" id="KW-0808">Transferase</keyword>
<dbReference type="PANTHER" id="PTHR31760">
    <property type="entry name" value="S-ADENOSYL-L-METHIONINE-DEPENDENT METHYLTRANSFERASES SUPERFAMILY PROTEIN"/>
    <property type="match status" value="1"/>
</dbReference>
<dbReference type="FunFam" id="3.40.50.150:FF:000041">
    <property type="entry name" value="Ribosomal RNA small subunit methyltransferase G"/>
    <property type="match status" value="1"/>
</dbReference>
<reference evidence="6" key="1">
    <citation type="submission" date="2019-03" db="EMBL/GenBank/DDBJ databases">
        <authorList>
            <person name="Hao L."/>
        </authorList>
    </citation>
    <scope>NUCLEOTIDE SEQUENCE</scope>
</reference>
<keyword evidence="3 6" id="KW-0489">Methyltransferase</keyword>